<dbReference type="Pfam" id="PF03724">
    <property type="entry name" value="META"/>
    <property type="match status" value="1"/>
</dbReference>
<keyword evidence="4" id="KW-1185">Reference proteome</keyword>
<dbReference type="InterPro" id="IPR053147">
    <property type="entry name" value="Hsp_HslJ-like"/>
</dbReference>
<dbReference type="PROSITE" id="PS51257">
    <property type="entry name" value="PROKAR_LIPOPROTEIN"/>
    <property type="match status" value="1"/>
</dbReference>
<protein>
    <recommendedName>
        <fullName evidence="2">DUF306 domain-containing protein</fullName>
    </recommendedName>
</protein>
<evidence type="ECO:0000313" key="3">
    <source>
        <dbReference type="EMBL" id="AKJ68660.1"/>
    </source>
</evidence>
<dbReference type="InterPro" id="IPR038670">
    <property type="entry name" value="HslJ-like_sf"/>
</dbReference>
<accession>A0A0G3ENU9</accession>
<dbReference type="STRING" id="445709.ABW99_11000"/>
<dbReference type="Gene3D" id="2.40.128.270">
    <property type="match status" value="1"/>
</dbReference>
<sequence length="184" mass="19329">MTKKNAFTSAARLLAAFSIVLSSFVGCAATPISPHADRAVGQPGTGIAGLTGRWVLLSWVGQHASPPPAARNVTLVLSKDGAYGGSGGCNRIFGQYHVGPAHQQISVNPPATTRMSCPVDVMAFESRFLATLAHVNRFELTGNTLVLFVRDTDRLTFARQVIPRQGSLADNAPGKSMASGRTPA</sequence>
<dbReference type="RefSeq" id="WP_047214520.1">
    <property type="nucleotide sequence ID" value="NZ_CP011568.3"/>
</dbReference>
<dbReference type="Proteomes" id="UP000036700">
    <property type="component" value="Chromosome"/>
</dbReference>
<dbReference type="EMBL" id="CP011568">
    <property type="protein sequence ID" value="AKJ68660.1"/>
    <property type="molecule type" value="Genomic_DNA"/>
</dbReference>
<proteinExistence type="predicted"/>
<evidence type="ECO:0000313" key="4">
    <source>
        <dbReference type="Proteomes" id="UP000036700"/>
    </source>
</evidence>
<gene>
    <name evidence="3" type="ORF">ABW99_11000</name>
</gene>
<feature type="domain" description="DUF306" evidence="2">
    <location>
        <begin position="50"/>
        <end position="157"/>
    </location>
</feature>
<name>A0A0G3ENU9_9BURK</name>
<reference evidence="4" key="1">
    <citation type="submission" date="2015-06" db="EMBL/GenBank/DDBJ databases">
        <authorList>
            <person name="Lim Y.L."/>
            <person name="Ee R."/>
            <person name="Yong D."/>
            <person name="How K.Y."/>
            <person name="Yin W.F."/>
            <person name="Chan K.G."/>
        </authorList>
    </citation>
    <scope>NUCLEOTIDE SEQUENCE [LARGE SCALE GENOMIC DNA]</scope>
    <source>
        <strain evidence="4">DSM 25325</strain>
    </source>
</reference>
<evidence type="ECO:0000259" key="2">
    <source>
        <dbReference type="Pfam" id="PF03724"/>
    </source>
</evidence>
<dbReference type="KEGG" id="ptx:ABW99_11000"/>
<feature type="chain" id="PRO_5002553523" description="DUF306 domain-containing protein" evidence="1">
    <location>
        <begin position="29"/>
        <end position="184"/>
    </location>
</feature>
<dbReference type="PANTHER" id="PTHR35535:SF2">
    <property type="entry name" value="DUF306 DOMAIN-CONTAINING PROTEIN"/>
    <property type="match status" value="1"/>
</dbReference>
<organism evidence="3 4">
    <name type="scientific">Pandoraea thiooxydans</name>
    <dbReference type="NCBI Taxonomy" id="445709"/>
    <lineage>
        <taxon>Bacteria</taxon>
        <taxon>Pseudomonadati</taxon>
        <taxon>Pseudomonadota</taxon>
        <taxon>Betaproteobacteria</taxon>
        <taxon>Burkholderiales</taxon>
        <taxon>Burkholderiaceae</taxon>
        <taxon>Pandoraea</taxon>
    </lineage>
</organism>
<dbReference type="OrthoDB" id="423130at2"/>
<dbReference type="PANTHER" id="PTHR35535">
    <property type="entry name" value="HEAT SHOCK PROTEIN HSLJ"/>
    <property type="match status" value="1"/>
</dbReference>
<feature type="signal peptide" evidence="1">
    <location>
        <begin position="1"/>
        <end position="28"/>
    </location>
</feature>
<dbReference type="PATRIC" id="fig|445709.3.peg.2340"/>
<keyword evidence="1" id="KW-0732">Signal</keyword>
<evidence type="ECO:0000256" key="1">
    <source>
        <dbReference type="SAM" id="SignalP"/>
    </source>
</evidence>
<dbReference type="InterPro" id="IPR005184">
    <property type="entry name" value="DUF306_Meta_HslJ"/>
</dbReference>
<dbReference type="AlphaFoldDB" id="A0A0G3ENU9"/>